<proteinExistence type="predicted"/>
<protein>
    <submittedName>
        <fullName evidence="1">Uncharacterized protein</fullName>
    </submittedName>
</protein>
<evidence type="ECO:0000313" key="2">
    <source>
        <dbReference type="Proteomes" id="UP001143856"/>
    </source>
</evidence>
<dbReference type="EMBL" id="JAPDGR010000215">
    <property type="protein sequence ID" value="KAJ2993448.1"/>
    <property type="molecule type" value="Genomic_DNA"/>
</dbReference>
<organism evidence="1 2">
    <name type="scientific">Xylaria curta</name>
    <dbReference type="NCBI Taxonomy" id="42375"/>
    <lineage>
        <taxon>Eukaryota</taxon>
        <taxon>Fungi</taxon>
        <taxon>Dikarya</taxon>
        <taxon>Ascomycota</taxon>
        <taxon>Pezizomycotina</taxon>
        <taxon>Sordariomycetes</taxon>
        <taxon>Xylariomycetidae</taxon>
        <taxon>Xylariales</taxon>
        <taxon>Xylariaceae</taxon>
        <taxon>Xylaria</taxon>
    </lineage>
</organism>
<gene>
    <name evidence="1" type="ORF">NUW58_g1841</name>
</gene>
<evidence type="ECO:0000313" key="1">
    <source>
        <dbReference type="EMBL" id="KAJ2993448.1"/>
    </source>
</evidence>
<accession>A0ACC1PL55</accession>
<comment type="caution">
    <text evidence="1">The sequence shown here is derived from an EMBL/GenBank/DDBJ whole genome shotgun (WGS) entry which is preliminary data.</text>
</comment>
<keyword evidence="2" id="KW-1185">Reference proteome</keyword>
<reference evidence="1" key="1">
    <citation type="submission" date="2022-10" db="EMBL/GenBank/DDBJ databases">
        <title>Genome Sequence of Xylaria curta.</title>
        <authorList>
            <person name="Buettner E."/>
        </authorList>
    </citation>
    <scope>NUCLEOTIDE SEQUENCE</scope>
    <source>
        <strain evidence="1">Babe10</strain>
    </source>
</reference>
<sequence>MAGAAGSEKSVYVTVSVLDAGHITLPDYLFVAGADPNVRTTVPSLSFLVQHPSPPASRHANVTNLVFDLGVKRDLSSYPIAQQPHVAARRPIITDPDCSASLRKGASNEGGDRELLNPETEIDFVILSHVHWDHIGTPSDFSSAIFVVGSGTLGLLRNGAGPYYPAEQFNPDELPVSRTVELPPDPSQGSSFQEYYAGQDTPVHTPTPAGTQAKLPSIADEWSWQPFGGFPRTIDFFGDQSVYVVDSPGHIYGHVNLLVRISDSKYVYLGGDCCHDTRLLSGEKEIAEYDDGRGGIRSVHVHTGLAKKTLAEIDAGINQLRQEMDVEVVLAHDKEWRERNRHRFWPGKL</sequence>
<dbReference type="Proteomes" id="UP001143856">
    <property type="component" value="Unassembled WGS sequence"/>
</dbReference>
<name>A0ACC1PL55_9PEZI</name>